<evidence type="ECO:0000313" key="2">
    <source>
        <dbReference type="Proteomes" id="UP000507222"/>
    </source>
</evidence>
<accession>A0A6J5VNW5</accession>
<dbReference type="Proteomes" id="UP000507222">
    <property type="component" value="Unassembled WGS sequence"/>
</dbReference>
<reference evidence="1 2" key="1">
    <citation type="submission" date="2020-05" db="EMBL/GenBank/DDBJ databases">
        <authorList>
            <person name="Campoy J."/>
            <person name="Schneeberger K."/>
            <person name="Spophaly S."/>
        </authorList>
    </citation>
    <scope>NUCLEOTIDE SEQUENCE [LARGE SCALE GENOMIC DNA]</scope>
    <source>
        <strain evidence="1">PruArmRojPasFocal</strain>
    </source>
</reference>
<name>A0A6J5VNW5_PRUAR</name>
<evidence type="ECO:0000313" key="1">
    <source>
        <dbReference type="EMBL" id="CAB4290840.1"/>
    </source>
</evidence>
<protein>
    <submittedName>
        <fullName evidence="1">Uncharacterized protein</fullName>
    </submittedName>
</protein>
<organism evidence="1 2">
    <name type="scientific">Prunus armeniaca</name>
    <name type="common">Apricot</name>
    <name type="synonym">Armeniaca vulgaris</name>
    <dbReference type="NCBI Taxonomy" id="36596"/>
    <lineage>
        <taxon>Eukaryota</taxon>
        <taxon>Viridiplantae</taxon>
        <taxon>Streptophyta</taxon>
        <taxon>Embryophyta</taxon>
        <taxon>Tracheophyta</taxon>
        <taxon>Spermatophyta</taxon>
        <taxon>Magnoliopsida</taxon>
        <taxon>eudicotyledons</taxon>
        <taxon>Gunneridae</taxon>
        <taxon>Pentapetalae</taxon>
        <taxon>rosids</taxon>
        <taxon>fabids</taxon>
        <taxon>Rosales</taxon>
        <taxon>Rosaceae</taxon>
        <taxon>Amygdaloideae</taxon>
        <taxon>Amygdaleae</taxon>
        <taxon>Prunus</taxon>
    </lineage>
</organism>
<dbReference type="EMBL" id="CAEKDK010000008">
    <property type="protein sequence ID" value="CAB4290840.1"/>
    <property type="molecule type" value="Genomic_DNA"/>
</dbReference>
<dbReference type="AlphaFoldDB" id="A0A6J5VNW5"/>
<gene>
    <name evidence="1" type="ORF">CURHAP_LOCUS51006</name>
</gene>
<proteinExistence type="predicted"/>
<sequence length="193" mass="21691">MGPSMSKPLSAEISQDTHGVIHAERQLPCVDLHSSKSCKLSNDTQSCRTTVVTARAPSDDEELGGLQKFLPITLAVQQGKSTFTFVERQESCGTRSLRNLLKTRRIQQVLPAEGREITNSHRGLTMASRRNQWKTRPLIRTKSCRSRDSKPAISEPVLLFCFRSPLPNDGCKTREIIWSDRHLVLIPKSFSFS</sequence>